<evidence type="ECO:0000313" key="5">
    <source>
        <dbReference type="EMBL" id="GID09973.1"/>
    </source>
</evidence>
<accession>A0A8J3J5X9</accession>
<comment type="similarity">
    <text evidence="1">Belongs to the universal stress protein A family.</text>
</comment>
<gene>
    <name evidence="5" type="ORF">Aru02nite_08620</name>
</gene>
<feature type="domain" description="UspA" evidence="4">
    <location>
        <begin position="1"/>
        <end position="141"/>
    </location>
</feature>
<dbReference type="PANTHER" id="PTHR46268">
    <property type="entry name" value="STRESS RESPONSE PROTEIN NHAX"/>
    <property type="match status" value="1"/>
</dbReference>
<dbReference type="GO" id="GO:0005524">
    <property type="term" value="F:ATP binding"/>
    <property type="evidence" value="ECO:0007669"/>
    <property type="project" value="UniProtKB-KW"/>
</dbReference>
<dbReference type="Pfam" id="PF00582">
    <property type="entry name" value="Usp"/>
    <property type="match status" value="2"/>
</dbReference>
<keyword evidence="3" id="KW-0067">ATP-binding</keyword>
<keyword evidence="6" id="KW-1185">Reference proteome</keyword>
<dbReference type="RefSeq" id="WP_203655345.1">
    <property type="nucleotide sequence ID" value="NZ_BAAAZM010000002.1"/>
</dbReference>
<reference evidence="5" key="1">
    <citation type="submission" date="2021-01" db="EMBL/GenBank/DDBJ databases">
        <title>Whole genome shotgun sequence of Actinocatenispora rupis NBRC 107355.</title>
        <authorList>
            <person name="Komaki H."/>
            <person name="Tamura T."/>
        </authorList>
    </citation>
    <scope>NUCLEOTIDE SEQUENCE</scope>
    <source>
        <strain evidence="5">NBRC 107355</strain>
    </source>
</reference>
<dbReference type="PRINTS" id="PR01438">
    <property type="entry name" value="UNVRSLSTRESS"/>
</dbReference>
<name>A0A8J3J5X9_9ACTN</name>
<feature type="domain" description="UspA" evidence="4">
    <location>
        <begin position="149"/>
        <end position="286"/>
    </location>
</feature>
<protein>
    <submittedName>
        <fullName evidence="5">Universal stress protein</fullName>
    </submittedName>
</protein>
<organism evidence="5 6">
    <name type="scientific">Actinocatenispora rupis</name>
    <dbReference type="NCBI Taxonomy" id="519421"/>
    <lineage>
        <taxon>Bacteria</taxon>
        <taxon>Bacillati</taxon>
        <taxon>Actinomycetota</taxon>
        <taxon>Actinomycetes</taxon>
        <taxon>Micromonosporales</taxon>
        <taxon>Micromonosporaceae</taxon>
        <taxon>Actinocatenispora</taxon>
    </lineage>
</organism>
<evidence type="ECO:0000259" key="4">
    <source>
        <dbReference type="Pfam" id="PF00582"/>
    </source>
</evidence>
<dbReference type="AlphaFoldDB" id="A0A8J3J5X9"/>
<dbReference type="EMBL" id="BOMB01000004">
    <property type="protein sequence ID" value="GID09973.1"/>
    <property type="molecule type" value="Genomic_DNA"/>
</dbReference>
<comment type="caution">
    <text evidence="5">The sequence shown here is derived from an EMBL/GenBank/DDBJ whole genome shotgun (WGS) entry which is preliminary data.</text>
</comment>
<dbReference type="SUPFAM" id="SSF52402">
    <property type="entry name" value="Adenine nucleotide alpha hydrolases-like"/>
    <property type="match status" value="2"/>
</dbReference>
<dbReference type="PANTHER" id="PTHR46268:SF27">
    <property type="entry name" value="UNIVERSAL STRESS PROTEIN RV2623"/>
    <property type="match status" value="1"/>
</dbReference>
<evidence type="ECO:0000313" key="6">
    <source>
        <dbReference type="Proteomes" id="UP000612808"/>
    </source>
</evidence>
<evidence type="ECO:0000256" key="2">
    <source>
        <dbReference type="ARBA" id="ARBA00022741"/>
    </source>
</evidence>
<dbReference type="InterPro" id="IPR014729">
    <property type="entry name" value="Rossmann-like_a/b/a_fold"/>
</dbReference>
<dbReference type="InterPro" id="IPR006015">
    <property type="entry name" value="Universal_stress_UspA"/>
</dbReference>
<keyword evidence="2" id="KW-0547">Nucleotide-binding</keyword>
<dbReference type="Proteomes" id="UP000612808">
    <property type="component" value="Unassembled WGS sequence"/>
</dbReference>
<dbReference type="InterPro" id="IPR006016">
    <property type="entry name" value="UspA"/>
</dbReference>
<dbReference type="Gene3D" id="3.40.50.620">
    <property type="entry name" value="HUPs"/>
    <property type="match status" value="2"/>
</dbReference>
<sequence>MTDPVLVGLDGSAASRRAVRWAAQAAGLRHRPLRMMTVFRWPVESYTVAPRAEMPDEAGVRDQVREMLDGEVRAIRAAHPDLDVRGDFVDGTPAKVLVEQSAGATLTVLGQRGEGGLTGLLLGSVATQVATHASGPVVVVPDEEPGIGPVVVGVDGSELSEPAIGFAFEEASWRRVELVAVHAWAAPGSHIEHDRIPRFYNLDEVIAEERRVLAESLAGWRVKYPDVSVRPVLAHGAPVPELLSESAGARLLVVGSRGRGGFAGLLLGSTSRSLLHRATCPVAVVRR</sequence>
<evidence type="ECO:0000256" key="3">
    <source>
        <dbReference type="ARBA" id="ARBA00022840"/>
    </source>
</evidence>
<proteinExistence type="inferred from homology"/>
<evidence type="ECO:0000256" key="1">
    <source>
        <dbReference type="ARBA" id="ARBA00008791"/>
    </source>
</evidence>